<dbReference type="EMBL" id="CAXKWB010000870">
    <property type="protein sequence ID" value="CAL4062632.1"/>
    <property type="molecule type" value="Genomic_DNA"/>
</dbReference>
<protein>
    <recommendedName>
        <fullName evidence="1">F5/8 type C domain-containing protein</fullName>
    </recommendedName>
</protein>
<sequence>VDLVNAHRVTQLLHQAHADYAQVQDLAVYSSVDGHNWNHKENVTLPEQSDVYHYNFTEAIKTRFIRFQIISTYDTNKMAGLRLDLRGCTINQERNAPDICTTAPSVPYANQGMAGRHIALDSIEDVFYFCESLINKQWSRCYSSSDSGTTWKGLPVFLSKVLGYWTTSNQIFASNQDQSSFFYTN</sequence>
<accession>A0AAV2PS59</accession>
<dbReference type="SUPFAM" id="SSF49785">
    <property type="entry name" value="Galactose-binding domain-like"/>
    <property type="match status" value="1"/>
</dbReference>
<comment type="caution">
    <text evidence="2">The sequence shown here is derived from an EMBL/GenBank/DDBJ whole genome shotgun (WGS) entry which is preliminary data.</text>
</comment>
<dbReference type="InterPro" id="IPR008979">
    <property type="entry name" value="Galactose-bd-like_sf"/>
</dbReference>
<evidence type="ECO:0000259" key="1">
    <source>
        <dbReference type="PROSITE" id="PS50022"/>
    </source>
</evidence>
<proteinExistence type="predicted"/>
<dbReference type="Pfam" id="PF00754">
    <property type="entry name" value="F5_F8_type_C"/>
    <property type="match status" value="1"/>
</dbReference>
<dbReference type="PROSITE" id="PS50022">
    <property type="entry name" value="FA58C_3"/>
    <property type="match status" value="1"/>
</dbReference>
<name>A0AAV2PS59_MEGNR</name>
<dbReference type="Gene3D" id="2.60.120.260">
    <property type="entry name" value="Galactose-binding domain-like"/>
    <property type="match status" value="1"/>
</dbReference>
<keyword evidence="3" id="KW-1185">Reference proteome</keyword>
<feature type="non-terminal residue" evidence="2">
    <location>
        <position position="1"/>
    </location>
</feature>
<evidence type="ECO:0000313" key="2">
    <source>
        <dbReference type="EMBL" id="CAL4062632.1"/>
    </source>
</evidence>
<evidence type="ECO:0000313" key="3">
    <source>
        <dbReference type="Proteomes" id="UP001497623"/>
    </source>
</evidence>
<dbReference type="InterPro" id="IPR000421">
    <property type="entry name" value="FA58C"/>
</dbReference>
<dbReference type="AlphaFoldDB" id="A0AAV2PS59"/>
<reference evidence="2 3" key="1">
    <citation type="submission" date="2024-05" db="EMBL/GenBank/DDBJ databases">
        <authorList>
            <person name="Wallberg A."/>
        </authorList>
    </citation>
    <scope>NUCLEOTIDE SEQUENCE [LARGE SCALE GENOMIC DNA]</scope>
</reference>
<feature type="non-terminal residue" evidence="2">
    <location>
        <position position="185"/>
    </location>
</feature>
<feature type="domain" description="F5/8 type C" evidence="1">
    <location>
        <begin position="1"/>
        <end position="88"/>
    </location>
</feature>
<organism evidence="2 3">
    <name type="scientific">Meganyctiphanes norvegica</name>
    <name type="common">Northern krill</name>
    <name type="synonym">Thysanopoda norvegica</name>
    <dbReference type="NCBI Taxonomy" id="48144"/>
    <lineage>
        <taxon>Eukaryota</taxon>
        <taxon>Metazoa</taxon>
        <taxon>Ecdysozoa</taxon>
        <taxon>Arthropoda</taxon>
        <taxon>Crustacea</taxon>
        <taxon>Multicrustacea</taxon>
        <taxon>Malacostraca</taxon>
        <taxon>Eumalacostraca</taxon>
        <taxon>Eucarida</taxon>
        <taxon>Euphausiacea</taxon>
        <taxon>Euphausiidae</taxon>
        <taxon>Meganyctiphanes</taxon>
    </lineage>
</organism>
<dbReference type="Proteomes" id="UP001497623">
    <property type="component" value="Unassembled WGS sequence"/>
</dbReference>
<gene>
    <name evidence="2" type="ORF">MNOR_LOCUS2749</name>
</gene>